<evidence type="ECO:0000313" key="4">
    <source>
        <dbReference type="Proteomes" id="UP000618051"/>
    </source>
</evidence>
<evidence type="ECO:0000256" key="1">
    <source>
        <dbReference type="SAM" id="MobiDB-lite"/>
    </source>
</evidence>
<name>A0A835TV96_9PASS</name>
<accession>A0A835TV96</accession>
<keyword evidence="4" id="KW-1185">Reference proteome</keyword>
<feature type="compositionally biased region" description="Basic and acidic residues" evidence="1">
    <location>
        <begin position="65"/>
        <end position="75"/>
    </location>
</feature>
<dbReference type="AlphaFoldDB" id="A0A835TV96"/>
<protein>
    <submittedName>
        <fullName evidence="2">Uncharacterized protein</fullName>
    </submittedName>
</protein>
<sequence length="323" mass="35697">NLQVTAKLSLILHKKQGPEWKSSARPLDLTCDTFIFQATTQESVRESEDNPRDKPLLSLSATSEAKGKDRLEEPQNNKFSEPAPPLFHFLSTERNSGRGRKACHPGTAASKAAGLAHCEDTCRLPPVQQDSLRRLLCASNKETLYVQASVELQAPSLSLNVLREPRVGRHGSGVDAVLPLPAGATDSVLSLPEPRLSVLLPGRASPIQALPTNLLRCNVLAADPRWGNADKLQSDPPHLCLLHQTSQTGKLPFQKEKSLASLLIQFSLSINTALFFVSFKLFQKIYQSFVNIILQREEEKAKFSKDFCQFFTSAHNLHIPYGK</sequence>
<reference evidence="2" key="1">
    <citation type="submission" date="2020-10" db="EMBL/GenBank/DDBJ databases">
        <title>Feather gene expression reveals the developmental basis of iridescence in African starlings.</title>
        <authorList>
            <person name="Rubenstein D.R."/>
        </authorList>
    </citation>
    <scope>NUCLEOTIDE SEQUENCE</scope>
    <source>
        <strain evidence="2">SS15</strain>
        <tissue evidence="2">Liver</tissue>
    </source>
</reference>
<reference evidence="3" key="3">
    <citation type="submission" date="2022-01" db="EMBL/GenBank/DDBJ databases">
        <authorList>
            <person name="Rubenstein D.R."/>
        </authorList>
    </citation>
    <scope>NUCLEOTIDE SEQUENCE</scope>
    <source>
        <strain evidence="3">SS15</strain>
        <tissue evidence="3">Liver</tissue>
    </source>
</reference>
<comment type="caution">
    <text evidence="2">The sequence shown here is derived from an EMBL/GenBank/DDBJ whole genome shotgun (WGS) entry which is preliminary data.</text>
</comment>
<reference evidence="3 4" key="2">
    <citation type="journal article" date="2021" name="J. Hered.">
        <title>Feather Gene Expression Elucidates the Developmental Basis of Plumage Iridescence in African Starlings.</title>
        <authorList>
            <person name="Rubenstein D.R."/>
            <person name="Corvelo A."/>
            <person name="MacManes M.D."/>
            <person name="Maia R."/>
            <person name="Narzisi G."/>
            <person name="Rousaki A."/>
            <person name="Vandenabeele P."/>
            <person name="Shawkey M.D."/>
            <person name="Solomon J."/>
        </authorList>
    </citation>
    <scope>NUCLEOTIDE SEQUENCE [LARGE SCALE GENOMIC DNA]</scope>
    <source>
        <strain evidence="3">SS15</strain>
    </source>
</reference>
<organism evidence="2">
    <name type="scientific">Lamprotornis superbus</name>
    <dbReference type="NCBI Taxonomy" id="245042"/>
    <lineage>
        <taxon>Eukaryota</taxon>
        <taxon>Metazoa</taxon>
        <taxon>Chordata</taxon>
        <taxon>Craniata</taxon>
        <taxon>Vertebrata</taxon>
        <taxon>Euteleostomi</taxon>
        <taxon>Archelosauria</taxon>
        <taxon>Archosauria</taxon>
        <taxon>Dinosauria</taxon>
        <taxon>Saurischia</taxon>
        <taxon>Theropoda</taxon>
        <taxon>Coelurosauria</taxon>
        <taxon>Aves</taxon>
        <taxon>Neognathae</taxon>
        <taxon>Neoaves</taxon>
        <taxon>Telluraves</taxon>
        <taxon>Australaves</taxon>
        <taxon>Passeriformes</taxon>
        <taxon>Sturnidae</taxon>
        <taxon>Lamprotornis</taxon>
    </lineage>
</organism>
<feature type="non-terminal residue" evidence="2">
    <location>
        <position position="323"/>
    </location>
</feature>
<gene>
    <name evidence="3" type="ORF">IHE44_0005496</name>
    <name evidence="2" type="ORF">IHE44_002212</name>
</gene>
<dbReference type="EMBL" id="JADDUC010000129">
    <property type="protein sequence ID" value="KAG0117754.1"/>
    <property type="molecule type" value="Genomic_DNA"/>
</dbReference>
<feature type="compositionally biased region" description="Basic and acidic residues" evidence="1">
    <location>
        <begin position="43"/>
        <end position="55"/>
    </location>
</feature>
<feature type="region of interest" description="Disordered" evidence="1">
    <location>
        <begin position="41"/>
        <end position="84"/>
    </location>
</feature>
<evidence type="ECO:0000313" key="2">
    <source>
        <dbReference type="EMBL" id="KAG0117754.1"/>
    </source>
</evidence>
<dbReference type="EMBL" id="JADDUC020000002">
    <property type="protein sequence ID" value="KAI1241985.1"/>
    <property type="molecule type" value="Genomic_DNA"/>
</dbReference>
<evidence type="ECO:0000313" key="3">
    <source>
        <dbReference type="EMBL" id="KAI1241985.1"/>
    </source>
</evidence>
<dbReference type="Proteomes" id="UP000618051">
    <property type="component" value="Unassembled WGS sequence"/>
</dbReference>
<proteinExistence type="predicted"/>